<reference evidence="1 2" key="1">
    <citation type="submission" date="2015-01" db="EMBL/GenBank/DDBJ databases">
        <title>Evolution of Trichinella species and genotypes.</title>
        <authorList>
            <person name="Korhonen P.K."/>
            <person name="Edoardo P."/>
            <person name="Giuseppe L.R."/>
            <person name="Gasser R.B."/>
        </authorList>
    </citation>
    <scope>NUCLEOTIDE SEQUENCE [LARGE SCALE GENOMIC DNA]</scope>
    <source>
        <strain evidence="1">ISS470</strain>
    </source>
</reference>
<protein>
    <submittedName>
        <fullName evidence="1">Uncharacterized protein</fullName>
    </submittedName>
</protein>
<dbReference type="OrthoDB" id="5941718at2759"/>
<dbReference type="AlphaFoldDB" id="A0A0V1F4H8"/>
<name>A0A0V1F4H8_TRIPS</name>
<comment type="caution">
    <text evidence="1">The sequence shown here is derived from an EMBL/GenBank/DDBJ whole genome shotgun (WGS) entry which is preliminary data.</text>
</comment>
<gene>
    <name evidence="1" type="ORF">T4D_10744</name>
</gene>
<evidence type="ECO:0000313" key="1">
    <source>
        <dbReference type="EMBL" id="KRY80751.1"/>
    </source>
</evidence>
<dbReference type="EMBL" id="JYDT01000338">
    <property type="protein sequence ID" value="KRY80751.1"/>
    <property type="molecule type" value="Genomic_DNA"/>
</dbReference>
<keyword evidence="2" id="KW-1185">Reference proteome</keyword>
<accession>A0A0V1F4H8</accession>
<proteinExistence type="predicted"/>
<organism evidence="1 2">
    <name type="scientific">Trichinella pseudospiralis</name>
    <name type="common">Parasitic roundworm</name>
    <dbReference type="NCBI Taxonomy" id="6337"/>
    <lineage>
        <taxon>Eukaryota</taxon>
        <taxon>Metazoa</taxon>
        <taxon>Ecdysozoa</taxon>
        <taxon>Nematoda</taxon>
        <taxon>Enoplea</taxon>
        <taxon>Dorylaimia</taxon>
        <taxon>Trichinellida</taxon>
        <taxon>Trichinellidae</taxon>
        <taxon>Trichinella</taxon>
    </lineage>
</organism>
<evidence type="ECO:0000313" key="2">
    <source>
        <dbReference type="Proteomes" id="UP000054995"/>
    </source>
</evidence>
<dbReference type="Proteomes" id="UP000054995">
    <property type="component" value="Unassembled WGS sequence"/>
</dbReference>
<sequence>MEFSAIFAITLACGKEPSDSIATTMPKNTVSTNMCGSRRITPKKRRFFLNRDPGTATTISSSVLHGADRAALQMICRSGRGESSHRSVIGFLFHARQCDLRCYLTVQSNIFGHAAFIIDNHCSLELLSGGVQECFRPWQDESYLFTITSDIKRRQRTNNGRVLTSTQHFETMQSFIHAAQRPSYDSYGKRCECAYYTARLEYGSNIKFMERI</sequence>